<dbReference type="OrthoDB" id="10258445at2759"/>
<accession>A0A836CHF0</accession>
<reference evidence="3" key="1">
    <citation type="submission" date="2021-02" db="EMBL/GenBank/DDBJ databases">
        <title>First Annotated Genome of the Yellow-green Alga Tribonema minus.</title>
        <authorList>
            <person name="Mahan K.M."/>
        </authorList>
    </citation>
    <scope>NUCLEOTIDE SEQUENCE</scope>
    <source>
        <strain evidence="3">UTEX B ZZ1240</strain>
    </source>
</reference>
<evidence type="ECO:0000256" key="1">
    <source>
        <dbReference type="ARBA" id="ARBA00006626"/>
    </source>
</evidence>
<gene>
    <name evidence="3" type="ORF">JKP88DRAFT_198440</name>
</gene>
<evidence type="ECO:0000313" key="4">
    <source>
        <dbReference type="Proteomes" id="UP000664859"/>
    </source>
</evidence>
<comment type="caution">
    <text evidence="3">The sequence shown here is derived from an EMBL/GenBank/DDBJ whole genome shotgun (WGS) entry which is preliminary data.</text>
</comment>
<dbReference type="InterPro" id="IPR044760">
    <property type="entry name" value="TRAPPC2L"/>
</dbReference>
<dbReference type="EMBL" id="JAFCMP010000135">
    <property type="protein sequence ID" value="KAG5185318.1"/>
    <property type="molecule type" value="Genomic_DNA"/>
</dbReference>
<dbReference type="PANTHER" id="PTHR12403">
    <property type="entry name" value="TRAFFICKING PROTEIN PARTICLE COMPLEX SUBUNIT 2"/>
    <property type="match status" value="1"/>
</dbReference>
<protein>
    <recommendedName>
        <fullName evidence="2">Trafficking protein particle complex subunit 2-like protein</fullName>
    </recommendedName>
</protein>
<dbReference type="SUPFAM" id="SSF64356">
    <property type="entry name" value="SNARE-like"/>
    <property type="match status" value="1"/>
</dbReference>
<dbReference type="Proteomes" id="UP000664859">
    <property type="component" value="Unassembled WGS sequence"/>
</dbReference>
<comment type="similarity">
    <text evidence="1">Belongs to the TRAPP small subunits family. Sedlin subfamily.</text>
</comment>
<evidence type="ECO:0000256" key="2">
    <source>
        <dbReference type="ARBA" id="ARBA00024408"/>
    </source>
</evidence>
<organism evidence="3 4">
    <name type="scientific">Tribonema minus</name>
    <dbReference type="NCBI Taxonomy" id="303371"/>
    <lineage>
        <taxon>Eukaryota</taxon>
        <taxon>Sar</taxon>
        <taxon>Stramenopiles</taxon>
        <taxon>Ochrophyta</taxon>
        <taxon>PX clade</taxon>
        <taxon>Xanthophyceae</taxon>
        <taxon>Tribonematales</taxon>
        <taxon>Tribonemataceae</taxon>
        <taxon>Tribonema</taxon>
    </lineage>
</organism>
<dbReference type="GO" id="GO:0006888">
    <property type="term" value="P:endoplasmic reticulum to Golgi vesicle-mediated transport"/>
    <property type="evidence" value="ECO:0007669"/>
    <property type="project" value="InterPro"/>
</dbReference>
<dbReference type="AlphaFoldDB" id="A0A836CHF0"/>
<name>A0A836CHF0_9STRA</name>
<keyword evidence="4" id="KW-1185">Reference proteome</keyword>
<proteinExistence type="inferred from homology"/>
<dbReference type="InterPro" id="IPR006722">
    <property type="entry name" value="Sedlin"/>
</dbReference>
<dbReference type="CDD" id="cd14854">
    <property type="entry name" value="TRAPPC2L"/>
    <property type="match status" value="1"/>
</dbReference>
<sequence length="156" mass="17473">MIVCLAVISKANAPLLVRTYVDPSLGEDQADTTIRFHHIVHTSLDVVQEARAGDRHVPACRRWCAATRDMFLGHLCPMDEYEVYGYVTSTQVKILAVLEETVTSRKSELAALLHTIHGFYVNYQLNPFSPLNQPIGSERFKLAVDRQVNGYNADIG</sequence>
<dbReference type="Gene3D" id="3.30.450.70">
    <property type="match status" value="1"/>
</dbReference>
<evidence type="ECO:0000313" key="3">
    <source>
        <dbReference type="EMBL" id="KAG5185318.1"/>
    </source>
</evidence>
<dbReference type="Pfam" id="PF04628">
    <property type="entry name" value="Sedlin_N"/>
    <property type="match status" value="1"/>
</dbReference>
<dbReference type="InterPro" id="IPR011012">
    <property type="entry name" value="Longin-like_dom_sf"/>
</dbReference>
<dbReference type="GO" id="GO:0005737">
    <property type="term" value="C:cytoplasm"/>
    <property type="evidence" value="ECO:0007669"/>
    <property type="project" value="GOC"/>
</dbReference>